<dbReference type="Proteomes" id="UP000799757">
    <property type="component" value="Unassembled WGS sequence"/>
</dbReference>
<keyword evidence="1" id="KW-0732">Signal</keyword>
<sequence>MKLHLLLVAAFAALTTAIPHGSSNAAFVLASGQIPTPTRKVVSKRDQSVPNLPTLRVGMGFNSDRQHVGNITGMALFKVVKEALTTLCRSESGADACEPYEWRYTVEYNDHGHIANNAHFSISVKNSNFPWNLREALIDTVAEAYAAQTTGDKNCYQNTLGGKAVYWCNVGSVAEVSTVMGYGAWLNVKLEFNGDTTDTHYDCSSTQEGVRRGILNLDTFKVFGQDFRATPAVIAHCDN</sequence>
<keyword evidence="3" id="KW-1185">Reference proteome</keyword>
<evidence type="ECO:0008006" key="4">
    <source>
        <dbReference type="Google" id="ProtNLM"/>
    </source>
</evidence>
<evidence type="ECO:0000313" key="2">
    <source>
        <dbReference type="EMBL" id="KAF2786603.1"/>
    </source>
</evidence>
<organism evidence="2 3">
    <name type="scientific">Melanomma pulvis-pyrius CBS 109.77</name>
    <dbReference type="NCBI Taxonomy" id="1314802"/>
    <lineage>
        <taxon>Eukaryota</taxon>
        <taxon>Fungi</taxon>
        <taxon>Dikarya</taxon>
        <taxon>Ascomycota</taxon>
        <taxon>Pezizomycotina</taxon>
        <taxon>Dothideomycetes</taxon>
        <taxon>Pleosporomycetidae</taxon>
        <taxon>Pleosporales</taxon>
        <taxon>Melanommataceae</taxon>
        <taxon>Melanomma</taxon>
    </lineage>
</organism>
<name>A0A6A6WRL0_9PLEO</name>
<protein>
    <recommendedName>
        <fullName evidence="4">Ecp2 effector protein domain-containing protein</fullName>
    </recommendedName>
</protein>
<reference evidence="2" key="1">
    <citation type="journal article" date="2020" name="Stud. Mycol.">
        <title>101 Dothideomycetes genomes: a test case for predicting lifestyles and emergence of pathogens.</title>
        <authorList>
            <person name="Haridas S."/>
            <person name="Albert R."/>
            <person name="Binder M."/>
            <person name="Bloem J."/>
            <person name="Labutti K."/>
            <person name="Salamov A."/>
            <person name="Andreopoulos B."/>
            <person name="Baker S."/>
            <person name="Barry K."/>
            <person name="Bills G."/>
            <person name="Bluhm B."/>
            <person name="Cannon C."/>
            <person name="Castanera R."/>
            <person name="Culley D."/>
            <person name="Daum C."/>
            <person name="Ezra D."/>
            <person name="Gonzalez J."/>
            <person name="Henrissat B."/>
            <person name="Kuo A."/>
            <person name="Liang C."/>
            <person name="Lipzen A."/>
            <person name="Lutzoni F."/>
            <person name="Magnuson J."/>
            <person name="Mondo S."/>
            <person name="Nolan M."/>
            <person name="Ohm R."/>
            <person name="Pangilinan J."/>
            <person name="Park H.-J."/>
            <person name="Ramirez L."/>
            <person name="Alfaro M."/>
            <person name="Sun H."/>
            <person name="Tritt A."/>
            <person name="Yoshinaga Y."/>
            <person name="Zwiers L.-H."/>
            <person name="Turgeon B."/>
            <person name="Goodwin S."/>
            <person name="Spatafora J."/>
            <person name="Crous P."/>
            <person name="Grigoriev I."/>
        </authorList>
    </citation>
    <scope>NUCLEOTIDE SEQUENCE</scope>
    <source>
        <strain evidence="2">CBS 109.77</strain>
    </source>
</reference>
<gene>
    <name evidence="2" type="ORF">K505DRAFT_343666</name>
</gene>
<evidence type="ECO:0000256" key="1">
    <source>
        <dbReference type="SAM" id="SignalP"/>
    </source>
</evidence>
<dbReference type="EMBL" id="MU002436">
    <property type="protein sequence ID" value="KAF2786603.1"/>
    <property type="molecule type" value="Genomic_DNA"/>
</dbReference>
<proteinExistence type="predicted"/>
<accession>A0A6A6WRL0</accession>
<evidence type="ECO:0000313" key="3">
    <source>
        <dbReference type="Proteomes" id="UP000799757"/>
    </source>
</evidence>
<feature type="chain" id="PRO_5025555933" description="Ecp2 effector protein domain-containing protein" evidence="1">
    <location>
        <begin position="18"/>
        <end position="239"/>
    </location>
</feature>
<feature type="signal peptide" evidence="1">
    <location>
        <begin position="1"/>
        <end position="17"/>
    </location>
</feature>
<dbReference type="AlphaFoldDB" id="A0A6A6WRL0"/>